<dbReference type="PRINTS" id="PR00811">
    <property type="entry name" value="BCTERIALGSPD"/>
</dbReference>
<evidence type="ECO:0000259" key="15">
    <source>
        <dbReference type="Pfam" id="PF21305"/>
    </source>
</evidence>
<dbReference type="GO" id="GO:0015627">
    <property type="term" value="C:type II protein secretion system complex"/>
    <property type="evidence" value="ECO:0007669"/>
    <property type="project" value="InterPro"/>
</dbReference>
<feature type="region of interest" description="Disordered" evidence="11">
    <location>
        <begin position="645"/>
        <end position="686"/>
    </location>
</feature>
<feature type="domain" description="Type II/III secretion system secretin-like" evidence="13">
    <location>
        <begin position="440"/>
        <end position="614"/>
    </location>
</feature>
<dbReference type="NCBIfam" id="TIGR02517">
    <property type="entry name" value="type_II_gspD"/>
    <property type="match status" value="1"/>
</dbReference>
<evidence type="ECO:0000313" key="17">
    <source>
        <dbReference type="Proteomes" id="UP000294599"/>
    </source>
</evidence>
<feature type="domain" description="NolW-like" evidence="14">
    <location>
        <begin position="208"/>
        <end position="267"/>
    </location>
</feature>
<dbReference type="EMBL" id="SMAF01000008">
    <property type="protein sequence ID" value="TCS98475.1"/>
    <property type="molecule type" value="Genomic_DNA"/>
</dbReference>
<keyword evidence="5" id="KW-0812">Transmembrane</keyword>
<comment type="subcellular location">
    <subcellularLocation>
        <location evidence="1 10">Cell outer membrane</location>
    </subcellularLocation>
</comment>
<dbReference type="Pfam" id="PF03958">
    <property type="entry name" value="Secretin_N"/>
    <property type="match status" value="3"/>
</dbReference>
<keyword evidence="6 12" id="KW-0732">Signal</keyword>
<evidence type="ECO:0000256" key="1">
    <source>
        <dbReference type="ARBA" id="ARBA00004442"/>
    </source>
</evidence>
<evidence type="ECO:0000259" key="14">
    <source>
        <dbReference type="Pfam" id="PF03958"/>
    </source>
</evidence>
<dbReference type="InterPro" id="IPR050810">
    <property type="entry name" value="Bact_Secretion_Sys_Channel"/>
</dbReference>
<evidence type="ECO:0000313" key="16">
    <source>
        <dbReference type="EMBL" id="TCS98475.1"/>
    </source>
</evidence>
<evidence type="ECO:0000256" key="11">
    <source>
        <dbReference type="SAM" id="MobiDB-lite"/>
    </source>
</evidence>
<dbReference type="InterPro" id="IPR001775">
    <property type="entry name" value="GspD/PilQ"/>
</dbReference>
<dbReference type="PROSITE" id="PS00875">
    <property type="entry name" value="T2SP_D"/>
    <property type="match status" value="1"/>
</dbReference>
<dbReference type="PANTHER" id="PTHR30332">
    <property type="entry name" value="PROBABLE GENERAL SECRETION PATHWAY PROTEIN D"/>
    <property type="match status" value="1"/>
</dbReference>
<dbReference type="Proteomes" id="UP000294599">
    <property type="component" value="Unassembled WGS sequence"/>
</dbReference>
<dbReference type="Pfam" id="PF00263">
    <property type="entry name" value="Secretin"/>
    <property type="match status" value="1"/>
</dbReference>
<evidence type="ECO:0000256" key="9">
    <source>
        <dbReference type="ARBA" id="ARBA00023237"/>
    </source>
</evidence>
<evidence type="ECO:0000256" key="8">
    <source>
        <dbReference type="ARBA" id="ARBA00023136"/>
    </source>
</evidence>
<dbReference type="AlphaFoldDB" id="A0A4S3KWN1"/>
<feature type="domain" description="NolW-like" evidence="14">
    <location>
        <begin position="145"/>
        <end position="203"/>
    </location>
</feature>
<evidence type="ECO:0000256" key="2">
    <source>
        <dbReference type="ARBA" id="ARBA00006980"/>
    </source>
</evidence>
<dbReference type="RefSeq" id="WP_123520598.1">
    <property type="nucleotide sequence ID" value="NZ_MJEV01000001.1"/>
</dbReference>
<feature type="chain" id="PRO_5030100303" evidence="12">
    <location>
        <begin position="30"/>
        <end position="686"/>
    </location>
</feature>
<dbReference type="InterPro" id="IPR049371">
    <property type="entry name" value="GspD-like_N0"/>
</dbReference>
<dbReference type="Pfam" id="PF21305">
    <property type="entry name" value="type_II_gspD_N0"/>
    <property type="match status" value="1"/>
</dbReference>
<dbReference type="InterPro" id="IPR004846">
    <property type="entry name" value="T2SS/T3SS_dom"/>
</dbReference>
<proteinExistence type="inferred from homology"/>
<reference evidence="16 17" key="1">
    <citation type="submission" date="2019-03" db="EMBL/GenBank/DDBJ databases">
        <title>Genomic Encyclopedia of Type Strains, Phase IV (KMG-IV): sequencing the most valuable type-strain genomes for metagenomic binning, comparative biology and taxonomic classification.</title>
        <authorList>
            <person name="Goeker M."/>
        </authorList>
    </citation>
    <scope>NUCLEOTIDE SEQUENCE [LARGE SCALE GENOMIC DNA]</scope>
    <source>
        <strain evidence="16 17">DSM 21944</strain>
    </source>
</reference>
<evidence type="ECO:0000256" key="7">
    <source>
        <dbReference type="ARBA" id="ARBA00022927"/>
    </source>
</evidence>
<feature type="domain" description="NolW-like" evidence="14">
    <location>
        <begin position="274"/>
        <end position="347"/>
    </location>
</feature>
<accession>A0A4S3KWN1</accession>
<dbReference type="InterPro" id="IPR005644">
    <property type="entry name" value="NolW-like"/>
</dbReference>
<evidence type="ECO:0000259" key="13">
    <source>
        <dbReference type="Pfam" id="PF00263"/>
    </source>
</evidence>
<evidence type="ECO:0000256" key="6">
    <source>
        <dbReference type="ARBA" id="ARBA00022729"/>
    </source>
</evidence>
<keyword evidence="3 10" id="KW-0813">Transport</keyword>
<dbReference type="Gene3D" id="3.30.1370.120">
    <property type="match status" value="3"/>
</dbReference>
<protein>
    <submittedName>
        <fullName evidence="16">General secretion pathway protein D</fullName>
    </submittedName>
</protein>
<dbReference type="InterPro" id="IPR038591">
    <property type="entry name" value="NolW-like_sf"/>
</dbReference>
<evidence type="ECO:0000256" key="10">
    <source>
        <dbReference type="RuleBase" id="RU004004"/>
    </source>
</evidence>
<keyword evidence="9" id="KW-0998">Cell outer membrane</keyword>
<evidence type="ECO:0000256" key="5">
    <source>
        <dbReference type="ARBA" id="ARBA00022692"/>
    </source>
</evidence>
<dbReference type="InterPro" id="IPR013356">
    <property type="entry name" value="T2SS_GspD"/>
</dbReference>
<dbReference type="GO" id="GO:0009279">
    <property type="term" value="C:cell outer membrane"/>
    <property type="evidence" value="ECO:0007669"/>
    <property type="project" value="UniProtKB-SubCell"/>
</dbReference>
<evidence type="ECO:0000256" key="12">
    <source>
        <dbReference type="SAM" id="SignalP"/>
    </source>
</evidence>
<keyword evidence="8" id="KW-0472">Membrane</keyword>
<evidence type="ECO:0000256" key="4">
    <source>
        <dbReference type="ARBA" id="ARBA00022452"/>
    </source>
</evidence>
<keyword evidence="7" id="KW-0653">Protein transport</keyword>
<organism evidence="16 17">
    <name type="scientific">Pseudofulvimonas gallinarii</name>
    <dbReference type="NCBI Taxonomy" id="634155"/>
    <lineage>
        <taxon>Bacteria</taxon>
        <taxon>Pseudomonadati</taxon>
        <taxon>Pseudomonadota</taxon>
        <taxon>Gammaproteobacteria</taxon>
        <taxon>Lysobacterales</taxon>
        <taxon>Rhodanobacteraceae</taxon>
        <taxon>Pseudofulvimonas</taxon>
    </lineage>
</organism>
<dbReference type="GO" id="GO:0015628">
    <property type="term" value="P:protein secretion by the type II secretion system"/>
    <property type="evidence" value="ECO:0007669"/>
    <property type="project" value="InterPro"/>
</dbReference>
<comment type="caution">
    <text evidence="16">The sequence shown here is derived from an EMBL/GenBank/DDBJ whole genome shotgun (WGS) entry which is preliminary data.</text>
</comment>
<dbReference type="PANTHER" id="PTHR30332:SF24">
    <property type="entry name" value="SECRETIN GSPD-RELATED"/>
    <property type="match status" value="1"/>
</dbReference>
<feature type="compositionally biased region" description="Low complexity" evidence="11">
    <location>
        <begin position="658"/>
        <end position="667"/>
    </location>
</feature>
<evidence type="ECO:0000256" key="3">
    <source>
        <dbReference type="ARBA" id="ARBA00022448"/>
    </source>
</evidence>
<keyword evidence="17" id="KW-1185">Reference proteome</keyword>
<sequence length="686" mass="72794">MMRLPATILSGAAAAVLLSLALGIAPASAQEPVPDGTATATATADGRQVLNLKNADINVLIATVAEITGKNFIVDPRVEGKVTVITSEPMTPEDVYHTFLSVLRINGYAAVPNGKLIRIVPDAIARQFDSPPEVAGSTDSNTIVTRVLVVNNVSARELAELLKPLLPQAAQVSVHEGSNAIVVADRAGNIDRIERLLRRIDTATDEQVEVIALRHANATELARTLGTVSGDRGPRLVADGRTNSLLLSGDRRGRLHLRTLIAHLDTPLESGDTTQVVYLHYAAAADLVPVLSSLAKSLEGTEGGENAVSATSIQAHESTNSLVISAPSAVMDSLRSVIRQLDIRRAQVLIEAVIAEVAEEKAKEFGIQWQAVPGDDQIGRGVFGGTNFTGPNGGNIIGALADPFSLPGGLNLGWLDGTITVPGPNGRDITILNMGALVRALNADTGTNILSTPSIVTLDNQEAVLEVGQEVPFIQGEFTTPVASGSTTGSSNTLVNPFRTLERKSIGLKLKVTPQINEGDAVVLTLEQEVSSLAPQVQGAADLITNQRILKTTVLVGDGQMLVLGGLVTEDQNERVNMVPGLGRIPVLGNLFKYRSSNRIRRNLMVFLRPVILRDGHAETAISGNRYNYIRGEQLRMRDQADGLLQPEEKPVLPELEAVPGPGVAAPMPLPAPEPAAEGKRRRRGR</sequence>
<keyword evidence="4" id="KW-1134">Transmembrane beta strand</keyword>
<comment type="similarity">
    <text evidence="2">Belongs to the bacterial secretin family. GSP D subfamily.</text>
</comment>
<name>A0A4S3KWN1_9GAMM</name>
<dbReference type="OrthoDB" id="9775455at2"/>
<feature type="domain" description="GspD-like N0" evidence="15">
    <location>
        <begin position="50"/>
        <end position="119"/>
    </location>
</feature>
<gene>
    <name evidence="16" type="ORF">EDC25_10855</name>
</gene>
<feature type="signal peptide" evidence="12">
    <location>
        <begin position="1"/>
        <end position="29"/>
    </location>
</feature>
<dbReference type="InterPro" id="IPR004845">
    <property type="entry name" value="T2SS_GspD_CS"/>
</dbReference>